<organism evidence="1 3">
    <name type="scientific">Streptococcus danieliae</name>
    <dbReference type="NCBI Taxonomy" id="747656"/>
    <lineage>
        <taxon>Bacteria</taxon>
        <taxon>Bacillati</taxon>
        <taxon>Bacillota</taxon>
        <taxon>Bacilli</taxon>
        <taxon>Lactobacillales</taxon>
        <taxon>Streptococcaceae</taxon>
        <taxon>Streptococcus</taxon>
    </lineage>
</organism>
<dbReference type="RefSeq" id="WP_160331983.1">
    <property type="nucleotide sequence ID" value="NZ_JACBXX010000100.1"/>
</dbReference>
<reference evidence="2 4" key="2">
    <citation type="submission" date="2020-07" db="EMBL/GenBank/DDBJ databases">
        <title>MOT database genomes.</title>
        <authorList>
            <person name="Joseph S."/>
            <person name="Aduse-Opoku J."/>
            <person name="Hashim A."/>
            <person name="Wade W."/>
            <person name="Curtis M."/>
        </authorList>
    </citation>
    <scope>NUCLEOTIDE SEQUENCE [LARGE SCALE GENOMIC DNA]</scope>
    <source>
        <strain evidence="2 4">STR</strain>
    </source>
</reference>
<evidence type="ECO:0000313" key="3">
    <source>
        <dbReference type="Proteomes" id="UP000461595"/>
    </source>
</evidence>
<dbReference type="EMBL" id="JACBXX010000100">
    <property type="protein sequence ID" value="NYS96336.1"/>
    <property type="molecule type" value="Genomic_DNA"/>
</dbReference>
<comment type="caution">
    <text evidence="1">The sequence shown here is derived from an EMBL/GenBank/DDBJ whole genome shotgun (WGS) entry which is preliminary data.</text>
</comment>
<proteinExistence type="predicted"/>
<dbReference type="AlphaFoldDB" id="A0A7X3KB31"/>
<name>A0A7X3KB31_9STRE</name>
<evidence type="ECO:0000313" key="4">
    <source>
        <dbReference type="Proteomes" id="UP000589521"/>
    </source>
</evidence>
<sequence length="74" mass="8343">MKEIVNIEEMMVFIMKLLVSGAVVMLEDGGISHVPRPKNDALVIEFEDGEPTGCMRAEKVEEFYEVKKGVLRCL</sequence>
<reference evidence="1 3" key="1">
    <citation type="submission" date="2019-12" db="EMBL/GenBank/DDBJ databases">
        <title>Microbes associate with the intestines of laboratory mice.</title>
        <authorList>
            <person name="Navarre W."/>
            <person name="Wong E."/>
        </authorList>
    </citation>
    <scope>NUCLEOTIDE SEQUENCE [LARGE SCALE GENOMIC DNA]</scope>
    <source>
        <strain evidence="1 3">NM51_B2-22</strain>
    </source>
</reference>
<dbReference type="Proteomes" id="UP000461595">
    <property type="component" value="Unassembled WGS sequence"/>
</dbReference>
<evidence type="ECO:0000313" key="2">
    <source>
        <dbReference type="EMBL" id="NYS96336.1"/>
    </source>
</evidence>
<evidence type="ECO:0000313" key="1">
    <source>
        <dbReference type="EMBL" id="MVX58150.1"/>
    </source>
</evidence>
<gene>
    <name evidence="1" type="ORF">E5983_00475</name>
    <name evidence="2" type="ORF">HZY94_03960</name>
</gene>
<dbReference type="EMBL" id="WSRS01000002">
    <property type="protein sequence ID" value="MVX58150.1"/>
    <property type="molecule type" value="Genomic_DNA"/>
</dbReference>
<accession>A0A7X3KB31</accession>
<dbReference type="Proteomes" id="UP000589521">
    <property type="component" value="Unassembled WGS sequence"/>
</dbReference>
<protein>
    <submittedName>
        <fullName evidence="1">Uncharacterized protein</fullName>
    </submittedName>
</protein>